<evidence type="ECO:0000313" key="3">
    <source>
        <dbReference type="Proteomes" id="UP000019149"/>
    </source>
</evidence>
<dbReference type="CTD" id="36346800"/>
<comment type="caution">
    <text evidence="2">The sequence shown here is derived from an EMBL/GenBank/DDBJ whole genome shotgun (WGS) entry which is preliminary data.</text>
</comment>
<name>W6U0T3_ECHGR</name>
<reference evidence="2 3" key="1">
    <citation type="journal article" date="2013" name="Nat. Genet.">
        <title>The genome of the hydatid tapeworm Echinococcus granulosus.</title>
        <authorList>
            <person name="Zheng H."/>
            <person name="Zhang W."/>
            <person name="Zhang L."/>
            <person name="Zhang Z."/>
            <person name="Li J."/>
            <person name="Lu G."/>
            <person name="Zhu Y."/>
            <person name="Wang Y."/>
            <person name="Huang Y."/>
            <person name="Liu J."/>
            <person name="Kang H."/>
            <person name="Chen J."/>
            <person name="Wang L."/>
            <person name="Chen A."/>
            <person name="Yu S."/>
            <person name="Gao Z."/>
            <person name="Jin L."/>
            <person name="Gu W."/>
            <person name="Wang Z."/>
            <person name="Zhao L."/>
            <person name="Shi B."/>
            <person name="Wen H."/>
            <person name="Lin R."/>
            <person name="Jones M.K."/>
            <person name="Brejova B."/>
            <person name="Vinar T."/>
            <person name="Zhao G."/>
            <person name="McManus D.P."/>
            <person name="Chen Z."/>
            <person name="Zhou Y."/>
            <person name="Wang S."/>
        </authorList>
    </citation>
    <scope>NUCLEOTIDE SEQUENCE [LARGE SCALE GENOMIC DNA]</scope>
</reference>
<keyword evidence="3" id="KW-1185">Reference proteome</keyword>
<dbReference type="RefSeq" id="XP_024345252.1">
    <property type="nucleotide sequence ID" value="XM_024500334.1"/>
</dbReference>
<dbReference type="GeneID" id="36346800"/>
<organism evidence="2 3">
    <name type="scientific">Echinococcus granulosus</name>
    <name type="common">Hydatid tapeworm</name>
    <dbReference type="NCBI Taxonomy" id="6210"/>
    <lineage>
        <taxon>Eukaryota</taxon>
        <taxon>Metazoa</taxon>
        <taxon>Spiralia</taxon>
        <taxon>Lophotrochozoa</taxon>
        <taxon>Platyhelminthes</taxon>
        <taxon>Cestoda</taxon>
        <taxon>Eucestoda</taxon>
        <taxon>Cyclophyllidea</taxon>
        <taxon>Taeniidae</taxon>
        <taxon>Echinococcus</taxon>
        <taxon>Echinococcus granulosus group</taxon>
    </lineage>
</organism>
<proteinExistence type="predicted"/>
<feature type="compositionally biased region" description="Basic and acidic residues" evidence="1">
    <location>
        <begin position="55"/>
        <end position="64"/>
    </location>
</feature>
<dbReference type="EMBL" id="APAU02000371">
    <property type="protein sequence ID" value="EUB54056.1"/>
    <property type="molecule type" value="Genomic_DNA"/>
</dbReference>
<sequence length="111" mass="12534">MQITQQRLGGVRIIGTDSKGETKAYPTHYCIDIEMTLTFRRFCKEGVTSTNILPTDKKRLRDPSKPLGVLPNMEQTRGLSRSKRAMDHHNPYTADQKYFASMLSSKLGASN</sequence>
<protein>
    <submittedName>
        <fullName evidence="2">Uncharacterized protein</fullName>
    </submittedName>
</protein>
<dbReference type="AlphaFoldDB" id="W6U0T3"/>
<evidence type="ECO:0000313" key="2">
    <source>
        <dbReference type="EMBL" id="EUB54056.1"/>
    </source>
</evidence>
<dbReference type="Proteomes" id="UP000019149">
    <property type="component" value="Unassembled WGS sequence"/>
</dbReference>
<evidence type="ECO:0000256" key="1">
    <source>
        <dbReference type="SAM" id="MobiDB-lite"/>
    </source>
</evidence>
<accession>W6U0T3</accession>
<gene>
    <name evidence="2" type="ORF">EGR_11085</name>
</gene>
<dbReference type="KEGG" id="egl:EGR_11085"/>
<feature type="region of interest" description="Disordered" evidence="1">
    <location>
        <begin position="55"/>
        <end position="90"/>
    </location>
</feature>